<dbReference type="Proteomes" id="UP001189429">
    <property type="component" value="Unassembled WGS sequence"/>
</dbReference>
<organism evidence="1 2">
    <name type="scientific">Prorocentrum cordatum</name>
    <dbReference type="NCBI Taxonomy" id="2364126"/>
    <lineage>
        <taxon>Eukaryota</taxon>
        <taxon>Sar</taxon>
        <taxon>Alveolata</taxon>
        <taxon>Dinophyceae</taxon>
        <taxon>Prorocentrales</taxon>
        <taxon>Prorocentraceae</taxon>
        <taxon>Prorocentrum</taxon>
    </lineage>
</organism>
<reference evidence="1" key="1">
    <citation type="submission" date="2023-10" db="EMBL/GenBank/DDBJ databases">
        <authorList>
            <person name="Chen Y."/>
            <person name="Shah S."/>
            <person name="Dougan E. K."/>
            <person name="Thang M."/>
            <person name="Chan C."/>
        </authorList>
    </citation>
    <scope>NUCLEOTIDE SEQUENCE [LARGE SCALE GENOMIC DNA]</scope>
</reference>
<keyword evidence="2" id="KW-1185">Reference proteome</keyword>
<comment type="caution">
    <text evidence="1">The sequence shown here is derived from an EMBL/GenBank/DDBJ whole genome shotgun (WGS) entry which is preliminary data.</text>
</comment>
<evidence type="ECO:0000313" key="1">
    <source>
        <dbReference type="EMBL" id="CAK0832674.1"/>
    </source>
</evidence>
<evidence type="ECO:0000313" key="2">
    <source>
        <dbReference type="Proteomes" id="UP001189429"/>
    </source>
</evidence>
<gene>
    <name evidence="1" type="ORF">PCOR1329_LOCUS30627</name>
</gene>
<sequence>FYDSSRIDAPIPAALGMDFSPGTLLMLLLQHSSARFVRWGRSCSEPQCADRSILAGSHYSNNIARAAVRAVLGYAMGEASGVPCPLARAWFYDISIRIMRSESGVKRQLVVTAKALQDGLESHGLKLADRSVIFSTSFRTARQLQLALRRPGVEVKAVADGGDFGGDRGPVASLMYGAVTHGLAPTAMKAARRRRAQALRRAWPGRCLTGSLALEGEGPAISIARRQLRAWFNLRDKSADQRPLIRKAWAKVYFRLQAQPE</sequence>
<protein>
    <submittedName>
        <fullName evidence="1">Uncharacterized protein</fullName>
    </submittedName>
</protein>
<feature type="non-terminal residue" evidence="1">
    <location>
        <position position="261"/>
    </location>
</feature>
<proteinExistence type="predicted"/>
<accession>A0ABN9SLH8</accession>
<name>A0ABN9SLH8_9DINO</name>
<feature type="non-terminal residue" evidence="1">
    <location>
        <position position="1"/>
    </location>
</feature>
<dbReference type="EMBL" id="CAUYUJ010011827">
    <property type="protein sequence ID" value="CAK0832674.1"/>
    <property type="molecule type" value="Genomic_DNA"/>
</dbReference>